<keyword evidence="5" id="KW-0997">Cell inner membrane</keyword>
<dbReference type="CDD" id="cd06579">
    <property type="entry name" value="TM_PBP1_transp_AraH_like"/>
    <property type="match status" value="1"/>
</dbReference>
<accession>A0A2P7R576</accession>
<comment type="similarity">
    <text evidence="2">Belongs to the binding-protein-dependent transport system permease family. AraH/RbsC subfamily.</text>
</comment>
<feature type="transmembrane region" description="Helical" evidence="9">
    <location>
        <begin position="135"/>
        <end position="155"/>
    </location>
</feature>
<evidence type="ECO:0000256" key="2">
    <source>
        <dbReference type="ARBA" id="ARBA00007942"/>
    </source>
</evidence>
<feature type="transmembrane region" description="Helical" evidence="9">
    <location>
        <begin position="225"/>
        <end position="245"/>
    </location>
</feature>
<protein>
    <submittedName>
        <fullName evidence="10">Sugar ABC transporter permease</fullName>
    </submittedName>
</protein>
<feature type="transmembrane region" description="Helical" evidence="9">
    <location>
        <begin position="265"/>
        <end position="295"/>
    </location>
</feature>
<evidence type="ECO:0000256" key="5">
    <source>
        <dbReference type="ARBA" id="ARBA00022519"/>
    </source>
</evidence>
<gene>
    <name evidence="10" type="ORF">C7H85_11125</name>
</gene>
<evidence type="ECO:0000256" key="7">
    <source>
        <dbReference type="ARBA" id="ARBA00022989"/>
    </source>
</evidence>
<feature type="transmembrane region" description="Helical" evidence="9">
    <location>
        <begin position="58"/>
        <end position="77"/>
    </location>
</feature>
<dbReference type="EMBL" id="PXYG01000004">
    <property type="protein sequence ID" value="PSJ45362.1"/>
    <property type="molecule type" value="Genomic_DNA"/>
</dbReference>
<reference evidence="10 11" key="1">
    <citation type="submission" date="2018-03" db="EMBL/GenBank/DDBJ databases">
        <title>The draft genome of Zobellella sp. 59N8.</title>
        <authorList>
            <person name="Liu L."/>
            <person name="Li L."/>
            <person name="Zhang X."/>
            <person name="Liang L."/>
            <person name="Wang T."/>
        </authorList>
    </citation>
    <scope>NUCLEOTIDE SEQUENCE [LARGE SCALE GENOMIC DNA]</scope>
    <source>
        <strain evidence="10 11">59N8</strain>
    </source>
</reference>
<dbReference type="PANTHER" id="PTHR32196">
    <property type="entry name" value="ABC TRANSPORTER PERMEASE PROTEIN YPHD-RELATED-RELATED"/>
    <property type="match status" value="1"/>
</dbReference>
<comment type="subcellular location">
    <subcellularLocation>
        <location evidence="1">Cell inner membrane</location>
        <topology evidence="1">Multi-pass membrane protein</topology>
    </subcellularLocation>
</comment>
<comment type="caution">
    <text evidence="10">The sequence shown here is derived from an EMBL/GenBank/DDBJ whole genome shotgun (WGS) entry which is preliminary data.</text>
</comment>
<evidence type="ECO:0000256" key="1">
    <source>
        <dbReference type="ARBA" id="ARBA00004429"/>
    </source>
</evidence>
<dbReference type="AlphaFoldDB" id="A0A2P7R576"/>
<keyword evidence="7 9" id="KW-1133">Transmembrane helix</keyword>
<feature type="transmembrane region" description="Helical" evidence="9">
    <location>
        <begin position="307"/>
        <end position="323"/>
    </location>
</feature>
<evidence type="ECO:0000256" key="4">
    <source>
        <dbReference type="ARBA" id="ARBA00022475"/>
    </source>
</evidence>
<dbReference type="Proteomes" id="UP000240243">
    <property type="component" value="Unassembled WGS sequence"/>
</dbReference>
<name>A0A2P7R576_9GAMM</name>
<keyword evidence="8 9" id="KW-0472">Membrane</keyword>
<evidence type="ECO:0000256" key="3">
    <source>
        <dbReference type="ARBA" id="ARBA00022448"/>
    </source>
</evidence>
<feature type="transmembrane region" description="Helical" evidence="9">
    <location>
        <begin position="108"/>
        <end position="129"/>
    </location>
</feature>
<dbReference type="GO" id="GO:0022857">
    <property type="term" value="F:transmembrane transporter activity"/>
    <property type="evidence" value="ECO:0007669"/>
    <property type="project" value="InterPro"/>
</dbReference>
<feature type="transmembrane region" description="Helical" evidence="9">
    <location>
        <begin position="176"/>
        <end position="197"/>
    </location>
</feature>
<evidence type="ECO:0000313" key="10">
    <source>
        <dbReference type="EMBL" id="PSJ45362.1"/>
    </source>
</evidence>
<keyword evidence="11" id="KW-1185">Reference proteome</keyword>
<evidence type="ECO:0000256" key="9">
    <source>
        <dbReference type="SAM" id="Phobius"/>
    </source>
</evidence>
<evidence type="ECO:0000256" key="6">
    <source>
        <dbReference type="ARBA" id="ARBA00022692"/>
    </source>
</evidence>
<evidence type="ECO:0000256" key="8">
    <source>
        <dbReference type="ARBA" id="ARBA00023136"/>
    </source>
</evidence>
<evidence type="ECO:0000313" key="11">
    <source>
        <dbReference type="Proteomes" id="UP000240243"/>
    </source>
</evidence>
<dbReference type="InterPro" id="IPR001851">
    <property type="entry name" value="ABC_transp_permease"/>
</dbReference>
<feature type="transmembrane region" description="Helical" evidence="9">
    <location>
        <begin position="29"/>
        <end position="51"/>
    </location>
</feature>
<sequence>MDAKVSGTPAPAKGGHQTLASLGSFVSKYGIIIAFFVLCAALAMISPYFLTTNNIINVLRQTSINGILALGMTFVILTRGIDLSVGSMVACAAMVAASFATGAGNTSVFIPVILGLGVGLALGSINGLMIARFAIPPFVMTLGMLSMARGLTYIYNDGMPISNLNTSFRFIGQGELLGIPMPVVLFLSVFLICWAILKFTTYGRYIYAVGGNPKAARTSGIRVRWVLFSVYAISGLLCGLAGLLLSARTSAALPQAGVAYELDAIAAVVIGGTSLAGGVGTVVGTLFGALIIGVLNNGLDLMGVSSFYQQVVKGAIIVLAVMLDRSRLSRD</sequence>
<dbReference type="Pfam" id="PF02653">
    <property type="entry name" value="BPD_transp_2"/>
    <property type="match status" value="1"/>
</dbReference>
<proteinExistence type="inferred from homology"/>
<keyword evidence="3" id="KW-0813">Transport</keyword>
<organism evidence="10 11">
    <name type="scientific">Zobellella endophytica</name>
    <dbReference type="NCBI Taxonomy" id="2116700"/>
    <lineage>
        <taxon>Bacteria</taxon>
        <taxon>Pseudomonadati</taxon>
        <taxon>Pseudomonadota</taxon>
        <taxon>Gammaproteobacteria</taxon>
        <taxon>Aeromonadales</taxon>
        <taxon>Aeromonadaceae</taxon>
        <taxon>Zobellella</taxon>
    </lineage>
</organism>
<keyword evidence="6 9" id="KW-0812">Transmembrane</keyword>
<dbReference type="PANTHER" id="PTHR32196:SF21">
    <property type="entry name" value="ABC TRANSPORTER PERMEASE PROTEIN YPHD-RELATED"/>
    <property type="match status" value="1"/>
</dbReference>
<dbReference type="OrthoDB" id="8843934at2"/>
<dbReference type="GO" id="GO:0005886">
    <property type="term" value="C:plasma membrane"/>
    <property type="evidence" value="ECO:0007669"/>
    <property type="project" value="UniProtKB-SubCell"/>
</dbReference>
<keyword evidence="4" id="KW-1003">Cell membrane</keyword>